<dbReference type="PANTHER" id="PTHR23291:SF32">
    <property type="entry name" value="BAX INHIBITOR 1"/>
    <property type="match status" value="1"/>
</dbReference>
<dbReference type="Pfam" id="PF01027">
    <property type="entry name" value="Bax1-I"/>
    <property type="match status" value="1"/>
</dbReference>
<dbReference type="InterPro" id="IPR006214">
    <property type="entry name" value="Bax_inhibitor_1-related"/>
</dbReference>
<sequence>MASFQSRSRGNEMFSPAVFNFDHIEPHVQNHLKNVYSCLSIGMLAAALGAYTHFYTGLGQWYLMTALGSLGLMAWLATTRHSKEMTSTRMGIFTGFTFLSGISLGPLLDMVIKVDPSIISTALAGTAVVFISFTLAALLSRNRTFLYMGGFLMSGLMWLTLMGFLNIFFGSRMIFDLYIYGILALFSGFVLYDTQLIVEKRRLGDDDFIWQSVDLFLDAIQIFRALLIILTNKEENKKRRRD</sequence>
<comment type="caution">
    <text evidence="7">The sequence shown here is derived from an EMBL/GenBank/DDBJ whole genome shotgun (WGS) entry which is preliminary data.</text>
</comment>
<dbReference type="GO" id="GO:0033119">
    <property type="term" value="P:negative regulation of RNA splicing"/>
    <property type="evidence" value="ECO:0007669"/>
    <property type="project" value="TreeGrafter"/>
</dbReference>
<evidence type="ECO:0000256" key="3">
    <source>
        <dbReference type="ARBA" id="ARBA00022692"/>
    </source>
</evidence>
<keyword evidence="8" id="KW-1185">Reference proteome</keyword>
<dbReference type="Proteomes" id="UP001283361">
    <property type="component" value="Unassembled WGS sequence"/>
</dbReference>
<evidence type="ECO:0008006" key="9">
    <source>
        <dbReference type="Google" id="ProtNLM"/>
    </source>
</evidence>
<feature type="transmembrane region" description="Helical" evidence="6">
    <location>
        <begin position="145"/>
        <end position="169"/>
    </location>
</feature>
<feature type="transmembrane region" description="Helical" evidence="6">
    <location>
        <begin position="118"/>
        <end position="138"/>
    </location>
</feature>
<proteinExistence type="inferred from homology"/>
<evidence type="ECO:0000313" key="7">
    <source>
        <dbReference type="EMBL" id="KAK3785260.1"/>
    </source>
</evidence>
<dbReference type="GO" id="GO:0031966">
    <property type="term" value="C:mitochondrial membrane"/>
    <property type="evidence" value="ECO:0007669"/>
    <property type="project" value="TreeGrafter"/>
</dbReference>
<keyword evidence="3 6" id="KW-0812">Transmembrane</keyword>
<reference evidence="7" key="1">
    <citation type="journal article" date="2023" name="G3 (Bethesda)">
        <title>A reference genome for the long-term kleptoplast-retaining sea slug Elysia crispata morphotype clarki.</title>
        <authorList>
            <person name="Eastman K.E."/>
            <person name="Pendleton A.L."/>
            <person name="Shaikh M.A."/>
            <person name="Suttiyut T."/>
            <person name="Ogas R."/>
            <person name="Tomko P."/>
            <person name="Gavelis G."/>
            <person name="Widhalm J.R."/>
            <person name="Wisecaver J.H."/>
        </authorList>
    </citation>
    <scope>NUCLEOTIDE SEQUENCE</scope>
    <source>
        <strain evidence="7">ECLA1</strain>
    </source>
</reference>
<evidence type="ECO:0000256" key="1">
    <source>
        <dbReference type="ARBA" id="ARBA00004141"/>
    </source>
</evidence>
<name>A0AAE1ACY8_9GAST</name>
<dbReference type="GO" id="GO:0034620">
    <property type="term" value="P:cellular response to unfolded protein"/>
    <property type="evidence" value="ECO:0007669"/>
    <property type="project" value="TreeGrafter"/>
</dbReference>
<evidence type="ECO:0000256" key="4">
    <source>
        <dbReference type="ARBA" id="ARBA00022989"/>
    </source>
</evidence>
<feature type="transmembrane region" description="Helical" evidence="6">
    <location>
        <begin position="61"/>
        <end position="78"/>
    </location>
</feature>
<keyword evidence="4 6" id="KW-1133">Transmembrane helix</keyword>
<keyword evidence="5 6" id="KW-0472">Membrane</keyword>
<feature type="transmembrane region" description="Helical" evidence="6">
    <location>
        <begin position="35"/>
        <end position="55"/>
    </location>
</feature>
<dbReference type="CDD" id="cd10430">
    <property type="entry name" value="BI-1"/>
    <property type="match status" value="1"/>
</dbReference>
<evidence type="ECO:0000256" key="6">
    <source>
        <dbReference type="RuleBase" id="RU004379"/>
    </source>
</evidence>
<dbReference type="PANTHER" id="PTHR23291">
    <property type="entry name" value="BAX INHIBITOR-RELATED"/>
    <property type="match status" value="1"/>
</dbReference>
<evidence type="ECO:0000256" key="2">
    <source>
        <dbReference type="ARBA" id="ARBA00010350"/>
    </source>
</evidence>
<organism evidence="7 8">
    <name type="scientific">Elysia crispata</name>
    <name type="common">lettuce slug</name>
    <dbReference type="NCBI Taxonomy" id="231223"/>
    <lineage>
        <taxon>Eukaryota</taxon>
        <taxon>Metazoa</taxon>
        <taxon>Spiralia</taxon>
        <taxon>Lophotrochozoa</taxon>
        <taxon>Mollusca</taxon>
        <taxon>Gastropoda</taxon>
        <taxon>Heterobranchia</taxon>
        <taxon>Euthyneura</taxon>
        <taxon>Panpulmonata</taxon>
        <taxon>Sacoglossa</taxon>
        <taxon>Placobranchoidea</taxon>
        <taxon>Plakobranchidae</taxon>
        <taxon>Elysia</taxon>
    </lineage>
</organism>
<evidence type="ECO:0000313" key="8">
    <source>
        <dbReference type="Proteomes" id="UP001283361"/>
    </source>
</evidence>
<feature type="transmembrane region" description="Helical" evidence="6">
    <location>
        <begin position="175"/>
        <end position="192"/>
    </location>
</feature>
<accession>A0AAE1ACY8</accession>
<dbReference type="GO" id="GO:0019899">
    <property type="term" value="F:enzyme binding"/>
    <property type="evidence" value="ECO:0007669"/>
    <property type="project" value="TreeGrafter"/>
</dbReference>
<comment type="subcellular location">
    <subcellularLocation>
        <location evidence="1">Membrane</location>
        <topology evidence="1">Multi-pass membrane protein</topology>
    </subcellularLocation>
</comment>
<dbReference type="AlphaFoldDB" id="A0AAE1ACY8"/>
<comment type="similarity">
    <text evidence="2 6">Belongs to the BI1 family.</text>
</comment>
<feature type="transmembrane region" description="Helical" evidence="6">
    <location>
        <begin position="90"/>
        <end position="112"/>
    </location>
</feature>
<gene>
    <name evidence="7" type="ORF">RRG08_036796</name>
</gene>
<dbReference type="GO" id="GO:2001234">
    <property type="term" value="P:negative regulation of apoptotic signaling pathway"/>
    <property type="evidence" value="ECO:0007669"/>
    <property type="project" value="TreeGrafter"/>
</dbReference>
<dbReference type="EMBL" id="JAWDGP010002150">
    <property type="protein sequence ID" value="KAK3785260.1"/>
    <property type="molecule type" value="Genomic_DNA"/>
</dbReference>
<protein>
    <recommendedName>
        <fullName evidence="9">Bax inhibitor 1</fullName>
    </recommendedName>
</protein>
<evidence type="ECO:0000256" key="5">
    <source>
        <dbReference type="ARBA" id="ARBA00023136"/>
    </source>
</evidence>